<dbReference type="RefSeq" id="WP_184738184.1">
    <property type="nucleotide sequence ID" value="NZ_JACHJG010000014.1"/>
</dbReference>
<gene>
    <name evidence="1" type="ORF">FHS38_005679</name>
</gene>
<evidence type="ECO:0000313" key="1">
    <source>
        <dbReference type="EMBL" id="MBB4889603.1"/>
    </source>
</evidence>
<dbReference type="EMBL" id="JACHJG010000014">
    <property type="protein sequence ID" value="MBB4889603.1"/>
    <property type="molecule type" value="Genomic_DNA"/>
</dbReference>
<organism evidence="1 2">
    <name type="scientific">Streptomyces netropsis</name>
    <name type="common">Streptoverticillium netropsis</name>
    <dbReference type="NCBI Taxonomy" id="55404"/>
    <lineage>
        <taxon>Bacteria</taxon>
        <taxon>Bacillati</taxon>
        <taxon>Actinomycetota</taxon>
        <taxon>Actinomycetes</taxon>
        <taxon>Kitasatosporales</taxon>
        <taxon>Streptomycetaceae</taxon>
        <taxon>Streptomyces</taxon>
    </lineage>
</organism>
<protein>
    <recommendedName>
        <fullName evidence="3">Polyketide cyclase / dehydrase and lipid transport</fullName>
    </recommendedName>
</protein>
<comment type="caution">
    <text evidence="1">The sequence shown here is derived from an EMBL/GenBank/DDBJ whole genome shotgun (WGS) entry which is preliminary data.</text>
</comment>
<proteinExistence type="predicted"/>
<sequence length="144" mass="15965">MAPFLIERPSRLPVGAAWQRLTHWEAHAAHVPLTRIVVPTPHPPGVGTRIVARTGIGRVAFDDCMDVVRWQPPSATAPGRCRLEKRGSVVTGWAELEVRAHGAGSWVVWEEDLRVRGLPRLFDPLVSWSGRLVFGRVVSRLLDG</sequence>
<reference evidence="1 2" key="1">
    <citation type="submission" date="2020-08" db="EMBL/GenBank/DDBJ databases">
        <title>Genomic Encyclopedia of Type Strains, Phase III (KMG-III): the genomes of soil and plant-associated and newly described type strains.</title>
        <authorList>
            <person name="Whitman W."/>
        </authorList>
    </citation>
    <scope>NUCLEOTIDE SEQUENCE [LARGE SCALE GENOMIC DNA]</scope>
    <source>
        <strain evidence="1 2">CECT 3265</strain>
    </source>
</reference>
<evidence type="ECO:0000313" key="2">
    <source>
        <dbReference type="Proteomes" id="UP000556436"/>
    </source>
</evidence>
<dbReference type="AlphaFoldDB" id="A0A7W7LH58"/>
<dbReference type="SUPFAM" id="SSF55961">
    <property type="entry name" value="Bet v1-like"/>
    <property type="match status" value="1"/>
</dbReference>
<accession>A0A7W7LH58</accession>
<evidence type="ECO:0008006" key="3">
    <source>
        <dbReference type="Google" id="ProtNLM"/>
    </source>
</evidence>
<dbReference type="Proteomes" id="UP000556436">
    <property type="component" value="Unassembled WGS sequence"/>
</dbReference>
<keyword evidence="2" id="KW-1185">Reference proteome</keyword>
<name>A0A7W7LH58_STRNE</name>